<keyword evidence="2" id="KW-0547">Nucleotide-binding</keyword>
<dbReference type="PANTHER" id="PTHR43654:SF1">
    <property type="entry name" value="ISOPENTENYL PHOSPHATE KINASE"/>
    <property type="match status" value="1"/>
</dbReference>
<name>A0A1F7Z035_9BACT</name>
<dbReference type="GO" id="GO:0005524">
    <property type="term" value="F:ATP binding"/>
    <property type="evidence" value="ECO:0007669"/>
    <property type="project" value="UniProtKB-KW"/>
</dbReference>
<dbReference type="GO" id="GO:0016114">
    <property type="term" value="P:terpenoid biosynthetic process"/>
    <property type="evidence" value="ECO:0007669"/>
    <property type="project" value="TreeGrafter"/>
</dbReference>
<comment type="caution">
    <text evidence="6">The sequence shown here is derived from an EMBL/GenBank/DDBJ whole genome shotgun (WGS) entry which is preliminary data.</text>
</comment>
<organism evidence="6 7">
    <name type="scientific">Candidatus Woesebacteria bacterium RIFCSPHIGHO2_01_FULL_44_21</name>
    <dbReference type="NCBI Taxonomy" id="1802503"/>
    <lineage>
        <taxon>Bacteria</taxon>
        <taxon>Candidatus Woeseibacteriota</taxon>
    </lineage>
</organism>
<evidence type="ECO:0000313" key="7">
    <source>
        <dbReference type="Proteomes" id="UP000178870"/>
    </source>
</evidence>
<dbReference type="InterPro" id="IPR036393">
    <property type="entry name" value="AceGlu_kinase-like_sf"/>
</dbReference>
<dbReference type="SUPFAM" id="SSF53633">
    <property type="entry name" value="Carbamate kinase-like"/>
    <property type="match status" value="1"/>
</dbReference>
<evidence type="ECO:0000313" key="6">
    <source>
        <dbReference type="EMBL" id="OGM32085.1"/>
    </source>
</evidence>
<sequence>MKELIIIKLGGGLIAPKDWKSNTANIKVIRRLAEEIYKFAKTNSTATAIVIVAGSGNFGHHAVRKYNQDTPLGASLIQFAAAQIAYIVARILISKKVAVSVFSPHELGDIQPVIAALKKDQIPLLHGDLVINEDAQVHSGEMVIADLVKEFRKKKIEVKRIIQLSREDGVLDTGGQVIKKIDARNFKRLQKAIGGSTADVTGGMLHKVEQSLEIARKYKIDTYIANGAKKGVLSGLLRGMKVKATRITN</sequence>
<proteinExistence type="predicted"/>
<evidence type="ECO:0000256" key="2">
    <source>
        <dbReference type="ARBA" id="ARBA00022741"/>
    </source>
</evidence>
<dbReference type="AlphaFoldDB" id="A0A1F7Z035"/>
<feature type="domain" description="Aspartate/glutamate/uridylate kinase" evidence="5">
    <location>
        <begin position="4"/>
        <end position="226"/>
    </location>
</feature>
<dbReference type="Pfam" id="PF00696">
    <property type="entry name" value="AA_kinase"/>
    <property type="match status" value="1"/>
</dbReference>
<accession>A0A1F7Z035</accession>
<evidence type="ECO:0000256" key="3">
    <source>
        <dbReference type="ARBA" id="ARBA00022777"/>
    </source>
</evidence>
<keyword evidence="1" id="KW-0808">Transferase</keyword>
<evidence type="ECO:0000256" key="1">
    <source>
        <dbReference type="ARBA" id="ARBA00022679"/>
    </source>
</evidence>
<evidence type="ECO:0000259" key="5">
    <source>
        <dbReference type="Pfam" id="PF00696"/>
    </source>
</evidence>
<keyword evidence="4" id="KW-0067">ATP-binding</keyword>
<dbReference type="GO" id="GO:0005829">
    <property type="term" value="C:cytosol"/>
    <property type="evidence" value="ECO:0007669"/>
    <property type="project" value="TreeGrafter"/>
</dbReference>
<dbReference type="GO" id="GO:0016301">
    <property type="term" value="F:kinase activity"/>
    <property type="evidence" value="ECO:0007669"/>
    <property type="project" value="UniProtKB-KW"/>
</dbReference>
<evidence type="ECO:0000256" key="4">
    <source>
        <dbReference type="ARBA" id="ARBA00022840"/>
    </source>
</evidence>
<reference evidence="6 7" key="1">
    <citation type="journal article" date="2016" name="Nat. Commun.">
        <title>Thousands of microbial genomes shed light on interconnected biogeochemical processes in an aquifer system.</title>
        <authorList>
            <person name="Anantharaman K."/>
            <person name="Brown C.T."/>
            <person name="Hug L.A."/>
            <person name="Sharon I."/>
            <person name="Castelle C.J."/>
            <person name="Probst A.J."/>
            <person name="Thomas B.C."/>
            <person name="Singh A."/>
            <person name="Wilkins M.J."/>
            <person name="Karaoz U."/>
            <person name="Brodie E.L."/>
            <person name="Williams K.H."/>
            <person name="Hubbard S.S."/>
            <person name="Banfield J.F."/>
        </authorList>
    </citation>
    <scope>NUCLEOTIDE SEQUENCE [LARGE SCALE GENOMIC DNA]</scope>
</reference>
<dbReference type="EMBL" id="MGGP01000018">
    <property type="protein sequence ID" value="OGM32085.1"/>
    <property type="molecule type" value="Genomic_DNA"/>
</dbReference>
<dbReference type="Gene3D" id="3.40.1160.10">
    <property type="entry name" value="Acetylglutamate kinase-like"/>
    <property type="match status" value="1"/>
</dbReference>
<protein>
    <recommendedName>
        <fullName evidence="5">Aspartate/glutamate/uridylate kinase domain-containing protein</fullName>
    </recommendedName>
</protein>
<gene>
    <name evidence="6" type="ORF">A2803_00775</name>
</gene>
<dbReference type="PANTHER" id="PTHR43654">
    <property type="entry name" value="GLUTAMATE 5-KINASE"/>
    <property type="match status" value="1"/>
</dbReference>
<dbReference type="GO" id="GO:0102043">
    <property type="term" value="F:isopentenyl phosphate kinase activity"/>
    <property type="evidence" value="ECO:0007669"/>
    <property type="project" value="TreeGrafter"/>
</dbReference>
<dbReference type="Proteomes" id="UP000178870">
    <property type="component" value="Unassembled WGS sequence"/>
</dbReference>
<keyword evidence="3" id="KW-0418">Kinase</keyword>
<dbReference type="InterPro" id="IPR001048">
    <property type="entry name" value="Asp/Glu/Uridylate_kinase"/>
</dbReference>